<reference evidence="10" key="1">
    <citation type="journal article" date="2014" name="Int. J. Syst. Evol. Microbiol.">
        <title>Complete genome sequence of Corynebacterium casei LMG S-19264T (=DSM 44701T), isolated from a smear-ripened cheese.</title>
        <authorList>
            <consortium name="US DOE Joint Genome Institute (JGI-PGF)"/>
            <person name="Walter F."/>
            <person name="Albersmeier A."/>
            <person name="Kalinowski J."/>
            <person name="Ruckert C."/>
        </authorList>
    </citation>
    <scope>NUCLEOTIDE SEQUENCE</scope>
    <source>
        <strain evidence="10">CGMCC 1.10859</strain>
    </source>
</reference>
<keyword evidence="12" id="KW-1185">Reference proteome</keyword>
<evidence type="ECO:0000256" key="3">
    <source>
        <dbReference type="ARBA" id="ARBA00022679"/>
    </source>
</evidence>
<reference evidence="10" key="3">
    <citation type="submission" date="2023-06" db="EMBL/GenBank/DDBJ databases">
        <authorList>
            <person name="Sun Q."/>
            <person name="Zhou Y."/>
        </authorList>
    </citation>
    <scope>NUCLEOTIDE SEQUENCE</scope>
    <source>
        <strain evidence="10">CGMCC 1.10859</strain>
    </source>
</reference>
<dbReference type="GO" id="GO:0016740">
    <property type="term" value="F:transferase activity"/>
    <property type="evidence" value="ECO:0007669"/>
    <property type="project" value="UniProtKB-KW"/>
</dbReference>
<feature type="active site" description="Proton donor/acceptor" evidence="7">
    <location>
        <position position="124"/>
    </location>
</feature>
<dbReference type="PROSITE" id="PS51257">
    <property type="entry name" value="PROKAR_LIPOPROTEIN"/>
    <property type="match status" value="1"/>
</dbReference>
<dbReference type="GO" id="GO:0008360">
    <property type="term" value="P:regulation of cell shape"/>
    <property type="evidence" value="ECO:0007669"/>
    <property type="project" value="UniProtKB-UniRule"/>
</dbReference>
<dbReference type="Proteomes" id="UP000634647">
    <property type="component" value="Unassembled WGS sequence"/>
</dbReference>
<proteinExistence type="inferred from homology"/>
<keyword evidence="8" id="KW-0732">Signal</keyword>
<name>A0AAN4UN34_9RHOB</name>
<dbReference type="PROSITE" id="PS52029">
    <property type="entry name" value="LD_TPASE"/>
    <property type="match status" value="1"/>
</dbReference>
<feature type="active site" description="Nucleophile" evidence="7">
    <location>
        <position position="139"/>
    </location>
</feature>
<feature type="domain" description="L,D-TPase catalytic" evidence="9">
    <location>
        <begin position="34"/>
        <end position="163"/>
    </location>
</feature>
<evidence type="ECO:0000256" key="7">
    <source>
        <dbReference type="PROSITE-ProRule" id="PRU01373"/>
    </source>
</evidence>
<evidence type="ECO:0000313" key="10">
    <source>
        <dbReference type="EMBL" id="GHD98338.1"/>
    </source>
</evidence>
<dbReference type="EMBL" id="BNAB01000001">
    <property type="protein sequence ID" value="GHD98338.1"/>
    <property type="molecule type" value="Genomic_DNA"/>
</dbReference>
<evidence type="ECO:0000313" key="13">
    <source>
        <dbReference type="Proteomes" id="UP000634647"/>
    </source>
</evidence>
<comment type="similarity">
    <text evidence="2">Belongs to the YkuD family.</text>
</comment>
<evidence type="ECO:0000256" key="6">
    <source>
        <dbReference type="ARBA" id="ARBA00023316"/>
    </source>
</evidence>
<evidence type="ECO:0000256" key="8">
    <source>
        <dbReference type="SAM" id="SignalP"/>
    </source>
</evidence>
<feature type="chain" id="PRO_5043039744" evidence="8">
    <location>
        <begin position="21"/>
        <end position="164"/>
    </location>
</feature>
<keyword evidence="6 7" id="KW-0961">Cell wall biogenesis/degradation</keyword>
<evidence type="ECO:0000259" key="9">
    <source>
        <dbReference type="PROSITE" id="PS52029"/>
    </source>
</evidence>
<dbReference type="PANTHER" id="PTHR36699:SF1">
    <property type="entry name" value="L,D-TRANSPEPTIDASE YAFK-RELATED"/>
    <property type="match status" value="1"/>
</dbReference>
<dbReference type="InterPro" id="IPR005490">
    <property type="entry name" value="LD_TPept_cat_dom"/>
</dbReference>
<accession>A0AAN4UN34</accession>
<dbReference type="Gene3D" id="2.40.440.10">
    <property type="entry name" value="L,D-transpeptidase catalytic domain-like"/>
    <property type="match status" value="1"/>
</dbReference>
<feature type="signal peptide" evidence="8">
    <location>
        <begin position="1"/>
        <end position="20"/>
    </location>
</feature>
<dbReference type="InterPro" id="IPR038063">
    <property type="entry name" value="Transpep_catalytic_dom"/>
</dbReference>
<organism evidence="10 13">
    <name type="scientific">Allgaiera indica</name>
    <dbReference type="NCBI Taxonomy" id="765699"/>
    <lineage>
        <taxon>Bacteria</taxon>
        <taxon>Pseudomonadati</taxon>
        <taxon>Pseudomonadota</taxon>
        <taxon>Alphaproteobacteria</taxon>
        <taxon>Rhodobacterales</taxon>
        <taxon>Paracoccaceae</taxon>
        <taxon>Allgaiera</taxon>
    </lineage>
</organism>
<comment type="pathway">
    <text evidence="1 7">Cell wall biogenesis; peptidoglycan biosynthesis.</text>
</comment>
<keyword evidence="4 7" id="KW-0133">Cell shape</keyword>
<dbReference type="GO" id="GO:0071555">
    <property type="term" value="P:cell wall organization"/>
    <property type="evidence" value="ECO:0007669"/>
    <property type="project" value="UniProtKB-UniRule"/>
</dbReference>
<comment type="caution">
    <text evidence="10">The sequence shown here is derived from an EMBL/GenBank/DDBJ whole genome shotgun (WGS) entry which is preliminary data.</text>
</comment>
<dbReference type="CDD" id="cd16913">
    <property type="entry name" value="YkuD_like"/>
    <property type="match status" value="1"/>
</dbReference>
<dbReference type="PANTHER" id="PTHR36699">
    <property type="entry name" value="LD-TRANSPEPTIDASE"/>
    <property type="match status" value="1"/>
</dbReference>
<gene>
    <name evidence="10" type="ORF">GCM10008024_01450</name>
    <name evidence="11" type="ORF">SAMN05444006_10469</name>
</gene>
<evidence type="ECO:0000313" key="12">
    <source>
        <dbReference type="Proteomes" id="UP000199541"/>
    </source>
</evidence>
<evidence type="ECO:0000313" key="11">
    <source>
        <dbReference type="EMBL" id="SDW49181.1"/>
    </source>
</evidence>
<dbReference type="Proteomes" id="UP000199541">
    <property type="component" value="Unassembled WGS sequence"/>
</dbReference>
<reference evidence="11 12" key="2">
    <citation type="submission" date="2016-10" db="EMBL/GenBank/DDBJ databases">
        <authorList>
            <person name="Varghese N."/>
            <person name="Submissions S."/>
        </authorList>
    </citation>
    <scope>NUCLEOTIDE SEQUENCE [LARGE SCALE GENOMIC DNA]</scope>
    <source>
        <strain evidence="11 12">DSM 24802</strain>
    </source>
</reference>
<evidence type="ECO:0000256" key="5">
    <source>
        <dbReference type="ARBA" id="ARBA00022984"/>
    </source>
</evidence>
<dbReference type="GO" id="GO:0004180">
    <property type="term" value="F:carboxypeptidase activity"/>
    <property type="evidence" value="ECO:0007669"/>
    <property type="project" value="UniProtKB-ARBA"/>
</dbReference>
<dbReference type="GO" id="GO:0009252">
    <property type="term" value="P:peptidoglycan biosynthetic process"/>
    <property type="evidence" value="ECO:0007669"/>
    <property type="project" value="UniProtKB-KW"/>
</dbReference>
<dbReference type="Pfam" id="PF03734">
    <property type="entry name" value="YkuD"/>
    <property type="match status" value="1"/>
</dbReference>
<protein>
    <submittedName>
        <fullName evidence="11">L,D-transpeptidase catalytic domain</fullName>
    </submittedName>
</protein>
<sequence length="164" mass="17856">MRFLKGLMVLALVAGLGACATNSKFKTYDGPAVTRILIYKSKREMYLMHGNVALKEYKIHLGNEPVGQKHVSGDGRTPEGLYVINRRNPNSEYFLSLGISYPTPAQAKNAEEAGENPGGDIFIHGAGDKARKGDWTAGCIAVTNKQIEDIYAMVKDGTPILIMP</sequence>
<dbReference type="AlphaFoldDB" id="A0AAN4UN34"/>
<keyword evidence="3" id="KW-0808">Transferase</keyword>
<evidence type="ECO:0000256" key="2">
    <source>
        <dbReference type="ARBA" id="ARBA00005992"/>
    </source>
</evidence>
<evidence type="ECO:0000256" key="1">
    <source>
        <dbReference type="ARBA" id="ARBA00004752"/>
    </source>
</evidence>
<keyword evidence="5 7" id="KW-0573">Peptidoglycan synthesis</keyword>
<evidence type="ECO:0000256" key="4">
    <source>
        <dbReference type="ARBA" id="ARBA00022960"/>
    </source>
</evidence>
<dbReference type="SUPFAM" id="SSF141523">
    <property type="entry name" value="L,D-transpeptidase catalytic domain-like"/>
    <property type="match status" value="1"/>
</dbReference>
<dbReference type="EMBL" id="FNOB01000004">
    <property type="protein sequence ID" value="SDW49181.1"/>
    <property type="molecule type" value="Genomic_DNA"/>
</dbReference>
<dbReference type="RefSeq" id="WP_035842593.1">
    <property type="nucleotide sequence ID" value="NZ_BNAB01000001.1"/>
</dbReference>